<proteinExistence type="predicted"/>
<evidence type="ECO:0000313" key="2">
    <source>
        <dbReference type="Proteomes" id="UP000315995"/>
    </source>
</evidence>
<dbReference type="AlphaFoldDB" id="A0A4Y6PSS2"/>
<name>A0A4Y6PSS2_PERCE</name>
<gene>
    <name evidence="1" type="ORF">FIV42_11735</name>
</gene>
<accession>A0A5B8Y5S3</accession>
<protein>
    <submittedName>
        <fullName evidence="1">Uncharacterized protein</fullName>
    </submittedName>
</protein>
<organism evidence="1 2">
    <name type="scientific">Persicimonas caeni</name>
    <dbReference type="NCBI Taxonomy" id="2292766"/>
    <lineage>
        <taxon>Bacteria</taxon>
        <taxon>Deltaproteobacteria</taxon>
        <taxon>Bradymonadales</taxon>
        <taxon>Bradymonadaceae</taxon>
        <taxon>Persicimonas</taxon>
    </lineage>
</organism>
<dbReference type="Proteomes" id="UP000315995">
    <property type="component" value="Chromosome"/>
</dbReference>
<evidence type="ECO:0000313" key="1">
    <source>
        <dbReference type="EMBL" id="QDG51386.1"/>
    </source>
</evidence>
<dbReference type="OrthoDB" id="251863at2"/>
<keyword evidence="2" id="KW-1185">Reference proteome</keyword>
<dbReference type="RefSeq" id="WP_141197869.1">
    <property type="nucleotide sequence ID" value="NZ_CP041186.1"/>
</dbReference>
<dbReference type="Gene3D" id="2.60.120.200">
    <property type="match status" value="1"/>
</dbReference>
<reference evidence="1 2" key="1">
    <citation type="submission" date="2019-06" db="EMBL/GenBank/DDBJ databases">
        <title>Persicimonas caeni gen. nov., sp. nov., a predatory bacterium isolated from solar saltern.</title>
        <authorList>
            <person name="Wang S."/>
        </authorList>
    </citation>
    <scope>NUCLEOTIDE SEQUENCE [LARGE SCALE GENOMIC DNA]</scope>
    <source>
        <strain evidence="1 2">YN101</strain>
    </source>
</reference>
<accession>A0A4Y6PSS2</accession>
<dbReference type="EMBL" id="CP041186">
    <property type="protein sequence ID" value="QDG51386.1"/>
    <property type="molecule type" value="Genomic_DNA"/>
</dbReference>
<sequence length="381" mass="41937">MGARLVVGLCSVLLLASLGCDDGGSSGGDGELVDVATSDAADTTAADVSEDVLADTQADVQADAATLSERYPGDEGMAEDSAVLFFDDFEAGWGRWDAPQADTQYLTMQDDAAVAHSGSGYLRSTVTTEDLANDQYISSASRVGFERVDEIYWRFYARFPHVAPNPHHWVRVSAGNASWNSSGLANTVPPGDEGFWFDFDINNDNVFNFYVYWHEMRSGRCNDGTAEPGCAGDQGTTYHYGNTFRPPGQQPYPLDEWVCIEMRAKANTPGQMDGELAFWVDGEPVGEYRAGHPEGTWLRDQFHTDGCDWSACGEPEPFEGFNFRTSEEVGFKRVILDAYYERGSSARKQQALEDRGLTVSDEQTILYDDVVVATERIGCRR</sequence>
<dbReference type="PROSITE" id="PS51257">
    <property type="entry name" value="PROKAR_LIPOPROTEIN"/>
    <property type="match status" value="1"/>
</dbReference>